<keyword evidence="1" id="KW-0812">Transmembrane</keyword>
<name>A0A220UKU3_9GAMM</name>
<reference evidence="2 3" key="1">
    <citation type="submission" date="2017-07" db="EMBL/GenBank/DDBJ databases">
        <title>Phenotypical and genomic characterization of a clinical isolate of Shewanella bicestrii sp. nov. producing an extended-spectrum beta-lactamase and a new oxacillinase variant.</title>
        <authorList>
            <person name="Jousset A.B."/>
            <person name="Bonnin R.A."/>
            <person name="Girlich D."/>
            <person name="Dabos L."/>
            <person name="Potron A."/>
            <person name="Dortet L."/>
            <person name="Glaser P."/>
            <person name="Naas T."/>
        </authorList>
    </citation>
    <scope>NUCLEOTIDE SEQUENCE [LARGE SCALE GENOMIC DNA]</scope>
    <source>
        <strain evidence="2 3">JAB-1</strain>
    </source>
</reference>
<dbReference type="EMBL" id="CP022358">
    <property type="protein sequence ID" value="ASK68581.1"/>
    <property type="molecule type" value="Genomic_DNA"/>
</dbReference>
<gene>
    <name evidence="2" type="ORF">CF168_06665</name>
</gene>
<sequence>MLIPSSNSYYVSEIEALSSDPASLIGFVIASVMFIVAYTYTPFIKHISQTVNLKPSTIFVLSFSFILLGFFVTLSMYLDIYQVQQSVLENKTQVISGCIKNYQVNQSASREESFSVSGVRFAYNDYVTASYFFSNKNHESFIQNGQCVSILYLPNFKNGILKIDKV</sequence>
<evidence type="ECO:0000256" key="1">
    <source>
        <dbReference type="SAM" id="Phobius"/>
    </source>
</evidence>
<proteinExistence type="predicted"/>
<organism evidence="2 3">
    <name type="scientific">Shewanella bicestrii</name>
    <dbReference type="NCBI Taxonomy" id="2018305"/>
    <lineage>
        <taxon>Bacteria</taxon>
        <taxon>Pseudomonadati</taxon>
        <taxon>Pseudomonadota</taxon>
        <taxon>Gammaproteobacteria</taxon>
        <taxon>Alteromonadales</taxon>
        <taxon>Shewanellaceae</taxon>
        <taxon>Shewanella</taxon>
    </lineage>
</organism>
<feature type="transmembrane region" description="Helical" evidence="1">
    <location>
        <begin position="24"/>
        <end position="44"/>
    </location>
</feature>
<evidence type="ECO:0000313" key="3">
    <source>
        <dbReference type="Proteomes" id="UP000198367"/>
    </source>
</evidence>
<dbReference type="AlphaFoldDB" id="A0A220UKU3"/>
<protein>
    <submittedName>
        <fullName evidence="2">Uncharacterized protein</fullName>
    </submittedName>
</protein>
<dbReference type="KEGG" id="sbj:CF168_06665"/>
<feature type="transmembrane region" description="Helical" evidence="1">
    <location>
        <begin position="56"/>
        <end position="78"/>
    </location>
</feature>
<keyword evidence="3" id="KW-1185">Reference proteome</keyword>
<dbReference type="Proteomes" id="UP000198367">
    <property type="component" value="Chromosome"/>
</dbReference>
<evidence type="ECO:0000313" key="2">
    <source>
        <dbReference type="EMBL" id="ASK68581.1"/>
    </source>
</evidence>
<accession>A0A220UKU3</accession>
<keyword evidence="1" id="KW-0472">Membrane</keyword>
<keyword evidence="1" id="KW-1133">Transmembrane helix</keyword>